<dbReference type="Proteomes" id="UP001596036">
    <property type="component" value="Unassembled WGS sequence"/>
</dbReference>
<comment type="caution">
    <text evidence="2">The sequence shown here is derived from an EMBL/GenBank/DDBJ whole genome shotgun (WGS) entry which is preliminary data.</text>
</comment>
<dbReference type="PANTHER" id="PTHR38444">
    <property type="entry name" value="ENTEROBACTIN BIOSYNTHESIS PROTEIN YBDZ"/>
    <property type="match status" value="1"/>
</dbReference>
<proteinExistence type="predicted"/>
<dbReference type="PANTHER" id="PTHR38444:SF1">
    <property type="entry name" value="ENTEROBACTIN BIOSYNTHESIS PROTEIN YBDZ"/>
    <property type="match status" value="1"/>
</dbReference>
<organism evidence="2 3">
    <name type="scientific">Lysobacter yangpyeongensis</name>
    <dbReference type="NCBI Taxonomy" id="346182"/>
    <lineage>
        <taxon>Bacteria</taxon>
        <taxon>Pseudomonadati</taxon>
        <taxon>Pseudomonadota</taxon>
        <taxon>Gammaproteobacteria</taxon>
        <taxon>Lysobacterales</taxon>
        <taxon>Lysobacteraceae</taxon>
        <taxon>Lysobacter</taxon>
    </lineage>
</organism>
<protein>
    <submittedName>
        <fullName evidence="2">MbtH family protein</fullName>
    </submittedName>
</protein>
<dbReference type="EMBL" id="JBHSNM010000001">
    <property type="protein sequence ID" value="MFC5569064.1"/>
    <property type="molecule type" value="Genomic_DNA"/>
</dbReference>
<reference evidence="3" key="1">
    <citation type="journal article" date="2019" name="Int. J. Syst. Evol. Microbiol.">
        <title>The Global Catalogue of Microorganisms (GCM) 10K type strain sequencing project: providing services to taxonomists for standard genome sequencing and annotation.</title>
        <authorList>
            <consortium name="The Broad Institute Genomics Platform"/>
            <consortium name="The Broad Institute Genome Sequencing Center for Infectious Disease"/>
            <person name="Wu L."/>
            <person name="Ma J."/>
        </authorList>
    </citation>
    <scope>NUCLEOTIDE SEQUENCE [LARGE SCALE GENOMIC DNA]</scope>
    <source>
        <strain evidence="3">KACC 11407</strain>
    </source>
</reference>
<dbReference type="InterPro" id="IPR005153">
    <property type="entry name" value="MbtH-like_dom"/>
</dbReference>
<name>A0ABW0SJE1_9GAMM</name>
<dbReference type="Pfam" id="PF03621">
    <property type="entry name" value="MbtH"/>
    <property type="match status" value="1"/>
</dbReference>
<keyword evidence="3" id="KW-1185">Reference proteome</keyword>
<accession>A0ABW0SJE1</accession>
<evidence type="ECO:0000259" key="1">
    <source>
        <dbReference type="SMART" id="SM00923"/>
    </source>
</evidence>
<dbReference type="InterPro" id="IPR038020">
    <property type="entry name" value="MbtH-like_sf"/>
</dbReference>
<dbReference type="InterPro" id="IPR037407">
    <property type="entry name" value="MLP_fam"/>
</dbReference>
<dbReference type="SMART" id="SM00923">
    <property type="entry name" value="MbtH"/>
    <property type="match status" value="1"/>
</dbReference>
<dbReference type="RefSeq" id="WP_386752908.1">
    <property type="nucleotide sequence ID" value="NZ_JBHSNM010000001.1"/>
</dbReference>
<gene>
    <name evidence="2" type="ORF">ACFPN1_03155</name>
</gene>
<dbReference type="SUPFAM" id="SSF160582">
    <property type="entry name" value="MbtH-like"/>
    <property type="match status" value="1"/>
</dbReference>
<evidence type="ECO:0000313" key="2">
    <source>
        <dbReference type="EMBL" id="MFC5569064.1"/>
    </source>
</evidence>
<sequence length="72" mass="7945">MQDTPDLYVVVVNDELQYSIWPAGRELPGGWRSDGFVGSRAQCLAAIGNRWTDMRPLSVRQHVGSAPTQASE</sequence>
<dbReference type="Gene3D" id="3.90.820.10">
    <property type="entry name" value="Structural Genomics, Unknown Function 30-nov-00 1gh9 Mol_id"/>
    <property type="match status" value="1"/>
</dbReference>
<evidence type="ECO:0000313" key="3">
    <source>
        <dbReference type="Proteomes" id="UP001596036"/>
    </source>
</evidence>
<feature type="domain" description="MbtH-like" evidence="1">
    <location>
        <begin position="1"/>
        <end position="49"/>
    </location>
</feature>